<reference evidence="1" key="1">
    <citation type="submission" date="2023-10" db="EMBL/GenBank/DDBJ databases">
        <authorList>
            <person name="Chen Y."/>
            <person name="Shah S."/>
            <person name="Dougan E. K."/>
            <person name="Thang M."/>
            <person name="Chan C."/>
        </authorList>
    </citation>
    <scope>NUCLEOTIDE SEQUENCE [LARGE SCALE GENOMIC DNA]</scope>
</reference>
<dbReference type="Proteomes" id="UP001189429">
    <property type="component" value="Unassembled WGS sequence"/>
</dbReference>
<sequence>AVTVEDRWRATKTCIELAARRVRDELRANFSLKVKDGSAETACVGFKSAARALWRQDAPLAARLLASCPALSAHLVIDQGSVCVVGTRAFGEAFDAVAAKVRAPRRQAAEAAARRSNGRESPAWRRVERRVVSDSAGMTGVVAEYWGRIFERAPTEGQKLRLNQFLDRFAPQHPVVELPQPSLRALERAAARAPPSAPGPDQLPYAAWRRSPDALRHLYALMEQLFNEGVGPCDLNWSVFFCVPKGTEDEDTPDSCTRTASTVRTLSRNNADAKLIASCADRALRSVASVATEGVQKGFAAGRRFVDHIPFLDAECRREGLLPGTAQRRLMLFSYDFRQAFPSLFRDVIDVVLPRCGVPLGFRNVVSALCCNCLAFSSFRASGSSAAMEPLFALRRGITQGRPLSGTVWCVGVDAPIRALIKALGDPPEGCLTACADDLGMLIRSARALPSIASAFDDIEFAFNLQLAIHKCVLVPLWAEVCPSLINETKEYLAELGIWKEAAAKWWSRAAELSRTGMATSLAARAYNVNVLPCLSYLSQFFFPIPEIWRAEFTMLHRLSSMRNADILAVGAWCGSPAPVGVFPYSVASLLRAAAHAVRGWVLVLCALRETAVEHLPLVRVLRGAWSPPWWATKRAIAQNYGLVMNQFFALPRPRPELDKMPVPVSPSLVEAARRSMFAEELAAAAAVPPRKVKRQAAAMLTLRDGLYDDRLDLLIGRRLRRWGIEVPTEELRGRWLELRAELRAARPSWLWSWLRPAVNRWITSGRMRVIAPRSCIFGRNAKDDLAHYMNCEKLRST</sequence>
<evidence type="ECO:0000313" key="2">
    <source>
        <dbReference type="Proteomes" id="UP001189429"/>
    </source>
</evidence>
<evidence type="ECO:0008006" key="3">
    <source>
        <dbReference type="Google" id="ProtNLM"/>
    </source>
</evidence>
<proteinExistence type="predicted"/>
<comment type="caution">
    <text evidence="1">The sequence shown here is derived from an EMBL/GenBank/DDBJ whole genome shotgun (WGS) entry which is preliminary data.</text>
</comment>
<name>A0ABN9T8A7_9DINO</name>
<accession>A0ABN9T8A7</accession>
<dbReference type="EMBL" id="CAUYUJ010014446">
    <property type="protein sequence ID" value="CAK0841311.1"/>
    <property type="molecule type" value="Genomic_DNA"/>
</dbReference>
<protein>
    <recommendedName>
        <fullName evidence="3">Reverse transcriptase domain-containing protein</fullName>
    </recommendedName>
</protein>
<organism evidence="1 2">
    <name type="scientific">Prorocentrum cordatum</name>
    <dbReference type="NCBI Taxonomy" id="2364126"/>
    <lineage>
        <taxon>Eukaryota</taxon>
        <taxon>Sar</taxon>
        <taxon>Alveolata</taxon>
        <taxon>Dinophyceae</taxon>
        <taxon>Prorocentrales</taxon>
        <taxon>Prorocentraceae</taxon>
        <taxon>Prorocentrum</taxon>
    </lineage>
</organism>
<gene>
    <name evidence="1" type="ORF">PCOR1329_LOCUS36553</name>
</gene>
<dbReference type="PANTHER" id="PTHR19446">
    <property type="entry name" value="REVERSE TRANSCRIPTASES"/>
    <property type="match status" value="1"/>
</dbReference>
<evidence type="ECO:0000313" key="1">
    <source>
        <dbReference type="EMBL" id="CAK0841311.1"/>
    </source>
</evidence>
<keyword evidence="2" id="KW-1185">Reference proteome</keyword>
<feature type="non-terminal residue" evidence="1">
    <location>
        <position position="1"/>
    </location>
</feature>
<feature type="non-terminal residue" evidence="1">
    <location>
        <position position="798"/>
    </location>
</feature>